<dbReference type="Proteomes" id="UP000215383">
    <property type="component" value="Chromosome 1"/>
</dbReference>
<proteinExistence type="predicted"/>
<dbReference type="AlphaFoldDB" id="A0A239THB4"/>
<name>A0A239THB4_9FIRM</name>
<dbReference type="EMBL" id="LT906446">
    <property type="protein sequence ID" value="SNU97171.1"/>
    <property type="molecule type" value="Genomic_DNA"/>
</dbReference>
<reference evidence="1 2" key="1">
    <citation type="submission" date="2017-06" db="EMBL/GenBank/DDBJ databases">
        <authorList>
            <consortium name="Pathogen Informatics"/>
        </authorList>
    </citation>
    <scope>NUCLEOTIDE SEQUENCE [LARGE SCALE GENOMIC DNA]</scope>
    <source>
        <strain evidence="1 2">NCTC10570</strain>
    </source>
</reference>
<dbReference type="GeneID" id="78506732"/>
<evidence type="ECO:0000313" key="2">
    <source>
        <dbReference type="Proteomes" id="UP000215383"/>
    </source>
</evidence>
<accession>A0A239THB4</accession>
<gene>
    <name evidence="1" type="ORF">SAMEA4364220_00707</name>
</gene>
<organism evidence="1 2">
    <name type="scientific">Megamonas hypermegale</name>
    <dbReference type="NCBI Taxonomy" id="158847"/>
    <lineage>
        <taxon>Bacteria</taxon>
        <taxon>Bacillati</taxon>
        <taxon>Bacillota</taxon>
        <taxon>Negativicutes</taxon>
        <taxon>Selenomonadales</taxon>
        <taxon>Selenomonadaceae</taxon>
        <taxon>Megamonas</taxon>
    </lineage>
</organism>
<keyword evidence="2" id="KW-1185">Reference proteome</keyword>
<protein>
    <submittedName>
        <fullName evidence="1">Uncharacterized protein</fullName>
    </submittedName>
</protein>
<dbReference type="RefSeq" id="WP_027890918.1">
    <property type="nucleotide sequence ID" value="NZ_LT906446.1"/>
</dbReference>
<evidence type="ECO:0000313" key="1">
    <source>
        <dbReference type="EMBL" id="SNU97171.1"/>
    </source>
</evidence>
<sequence>MENVTDIRKVIMDICYQDGITRRKILATYNEKYNKKMLESVFNKMINSNNIKFNTLVDILDSIGYKIDIKKKI</sequence>